<dbReference type="STRING" id="686832.A0A0C2XYR4"/>
<proteinExistence type="predicted"/>
<evidence type="ECO:0000313" key="3">
    <source>
        <dbReference type="Proteomes" id="UP000053424"/>
    </source>
</evidence>
<feature type="compositionally biased region" description="Pro residues" evidence="1">
    <location>
        <begin position="1"/>
        <end position="10"/>
    </location>
</feature>
<accession>A0A0C2XYR4</accession>
<organism evidence="2 3">
    <name type="scientific">Hebeloma cylindrosporum</name>
    <dbReference type="NCBI Taxonomy" id="76867"/>
    <lineage>
        <taxon>Eukaryota</taxon>
        <taxon>Fungi</taxon>
        <taxon>Dikarya</taxon>
        <taxon>Basidiomycota</taxon>
        <taxon>Agaricomycotina</taxon>
        <taxon>Agaricomycetes</taxon>
        <taxon>Agaricomycetidae</taxon>
        <taxon>Agaricales</taxon>
        <taxon>Agaricineae</taxon>
        <taxon>Hymenogastraceae</taxon>
        <taxon>Hebeloma</taxon>
    </lineage>
</organism>
<dbReference type="InterPro" id="IPR009836">
    <property type="entry name" value="GRDP-like"/>
</dbReference>
<dbReference type="EMBL" id="KN831777">
    <property type="protein sequence ID" value="KIM42763.1"/>
    <property type="molecule type" value="Genomic_DNA"/>
</dbReference>
<dbReference type="PANTHER" id="PTHR34365:SF7">
    <property type="entry name" value="GLYCINE-RICH DOMAIN-CONTAINING PROTEIN 1"/>
    <property type="match status" value="1"/>
</dbReference>
<gene>
    <name evidence="2" type="ORF">M413DRAFT_123346</name>
</gene>
<dbReference type="AlphaFoldDB" id="A0A0C2XYR4"/>
<sequence>MDHSTPPPAYNSPTPGQQVDVNNTEALPPPNYTPPSKFTIGSSTTEPLVRIVEVKGHLALLHAFSELKNQVDALEVPVPHVPADNEKKWAWFVALAVEQFDVWCQGLKPGDKSKSMKVVLPPIDVLMVWHAYMLNPRWYAEDCMRIPACGLLKEFERHFGALLEDPTSPFLTETPTQARQDFWFSRTSLPFDPFEGMKTMTNKIIFCPKCNGPISVELMNALGTGYFQQRFTSTCTKPTCTFGEVTKEKLAMRKLASDIAKKAESDHVDASSHLAGSFFTSNALDGGKVNKNKQNACELAKPFYVNSPLNTYVYGSLEYREQLCLAVMNSGGNTLLGVRGRLRFSTQPRLIGRVMSAYNDDKAYSAELVGAVLRQGSFVQKMYDLGWTHAGYFDKAGDGLALQHAMARYHAFLDLMSSSPASFFVPTLDIDLVWHTHQLFPQKYSSDCEQYLRRFIDHDDKVEGVRLSSAFDITCRAWKERFGVQYTHCGCPIPGDTIGQRLSRIVGIYSPPTSPPSHLMPFERPDLLSATHPSDHNAVRFMAQTERAHKLMTMKYENVAKKKVKEREKAAKKAAKAAMEAKARGSAIRSSGAGHQHGYYADGFYDPYYAQSVGPDGRRSRSSYAHTAVFLLPVPIFFGAGMYAYGGGVGGCVSADGGMVDSRGGCGSVRLIYLFYSPFDFRPTHFRSV</sequence>
<reference evidence="3" key="2">
    <citation type="submission" date="2015-01" db="EMBL/GenBank/DDBJ databases">
        <title>Evolutionary Origins and Diversification of the Mycorrhizal Mutualists.</title>
        <authorList>
            <consortium name="DOE Joint Genome Institute"/>
            <consortium name="Mycorrhizal Genomics Consortium"/>
            <person name="Kohler A."/>
            <person name="Kuo A."/>
            <person name="Nagy L.G."/>
            <person name="Floudas D."/>
            <person name="Copeland A."/>
            <person name="Barry K.W."/>
            <person name="Cichocki N."/>
            <person name="Veneault-Fourrey C."/>
            <person name="LaButti K."/>
            <person name="Lindquist E.A."/>
            <person name="Lipzen A."/>
            <person name="Lundell T."/>
            <person name="Morin E."/>
            <person name="Murat C."/>
            <person name="Riley R."/>
            <person name="Ohm R."/>
            <person name="Sun H."/>
            <person name="Tunlid A."/>
            <person name="Henrissat B."/>
            <person name="Grigoriev I.V."/>
            <person name="Hibbett D.S."/>
            <person name="Martin F."/>
        </authorList>
    </citation>
    <scope>NUCLEOTIDE SEQUENCE [LARGE SCALE GENOMIC DNA]</scope>
    <source>
        <strain evidence="3">h7</strain>
    </source>
</reference>
<feature type="region of interest" description="Disordered" evidence="1">
    <location>
        <begin position="1"/>
        <end position="32"/>
    </location>
</feature>
<evidence type="ECO:0000256" key="1">
    <source>
        <dbReference type="SAM" id="MobiDB-lite"/>
    </source>
</evidence>
<reference evidence="2 3" key="1">
    <citation type="submission" date="2014-04" db="EMBL/GenBank/DDBJ databases">
        <authorList>
            <consortium name="DOE Joint Genome Institute"/>
            <person name="Kuo A."/>
            <person name="Gay G."/>
            <person name="Dore J."/>
            <person name="Kohler A."/>
            <person name="Nagy L.G."/>
            <person name="Floudas D."/>
            <person name="Copeland A."/>
            <person name="Barry K.W."/>
            <person name="Cichocki N."/>
            <person name="Veneault-Fourrey C."/>
            <person name="LaButti K."/>
            <person name="Lindquist E.A."/>
            <person name="Lipzen A."/>
            <person name="Lundell T."/>
            <person name="Morin E."/>
            <person name="Murat C."/>
            <person name="Sun H."/>
            <person name="Tunlid A."/>
            <person name="Henrissat B."/>
            <person name="Grigoriev I.V."/>
            <person name="Hibbett D.S."/>
            <person name="Martin F."/>
            <person name="Nordberg H.P."/>
            <person name="Cantor M.N."/>
            <person name="Hua S.X."/>
        </authorList>
    </citation>
    <scope>NUCLEOTIDE SEQUENCE [LARGE SCALE GENOMIC DNA]</scope>
    <source>
        <strain evidence="3">h7</strain>
    </source>
</reference>
<name>A0A0C2XYR4_HEBCY</name>
<evidence type="ECO:0000313" key="2">
    <source>
        <dbReference type="EMBL" id="KIM42763.1"/>
    </source>
</evidence>
<dbReference type="PANTHER" id="PTHR34365">
    <property type="entry name" value="ENOLASE (DUF1399)"/>
    <property type="match status" value="1"/>
</dbReference>
<dbReference type="HOGENOM" id="CLU_010103_1_1_1"/>
<dbReference type="OrthoDB" id="2684236at2759"/>
<protein>
    <submittedName>
        <fullName evidence="2">Uncharacterized protein</fullName>
    </submittedName>
</protein>
<keyword evidence="3" id="KW-1185">Reference proteome</keyword>
<feature type="compositionally biased region" description="Polar residues" evidence="1">
    <location>
        <begin position="11"/>
        <end position="25"/>
    </location>
</feature>
<dbReference type="Pfam" id="PF07173">
    <property type="entry name" value="GRDP-like"/>
    <property type="match status" value="1"/>
</dbReference>
<dbReference type="Proteomes" id="UP000053424">
    <property type="component" value="Unassembled WGS sequence"/>
</dbReference>